<keyword evidence="1" id="KW-0472">Membrane</keyword>
<dbReference type="GeneID" id="857588"/>
<feature type="transmembrane region" description="Helical" evidence="1">
    <location>
        <begin position="158"/>
        <end position="174"/>
    </location>
</feature>
<evidence type="ECO:0000256" key="1">
    <source>
        <dbReference type="SAM" id="Phobius"/>
    </source>
</evidence>
<dbReference type="AlphaFoldDB" id="Q9AW41"/>
<proteinExistence type="predicted"/>
<evidence type="ECO:0000313" key="2">
    <source>
        <dbReference type="EMBL" id="CAC27029.1"/>
    </source>
</evidence>
<keyword evidence="1" id="KW-1133">Transmembrane helix</keyword>
<dbReference type="GO" id="GO:0000428">
    <property type="term" value="C:DNA-directed RNA polymerase complex"/>
    <property type="evidence" value="ECO:0007669"/>
    <property type="project" value="UniProtKB-KW"/>
</dbReference>
<dbReference type="RefSeq" id="XP_001713245.1">
    <property type="nucleotide sequence ID" value="XM_001713193.1"/>
</dbReference>
<reference evidence="2 3" key="1">
    <citation type="journal article" date="2001" name="Nature">
        <title>The highly reduced genome of an enslaved algal nucleus.</title>
        <authorList>
            <person name="Douglas S."/>
            <person name="Zauner S."/>
            <person name="Fraunholz M."/>
            <person name="Beaton M."/>
            <person name="Penny S."/>
            <person name="Deng L."/>
            <person name="Wu X."/>
            <person name="Reith M."/>
            <person name="Cavalier-Smith T."/>
            <person name="Maier U."/>
        </authorList>
    </citation>
    <scope>NUCLEOTIDE SEQUENCE [LARGE SCALE GENOMIC DNA]</scope>
</reference>
<protein>
    <submittedName>
        <fullName evidence="2">Uncharacterized protein</fullName>
    </submittedName>
</protein>
<dbReference type="EMBL" id="AJ010592">
    <property type="protein sequence ID" value="CAC27029.1"/>
    <property type="molecule type" value="Genomic_DNA"/>
</dbReference>
<name>Q9AW41_GUITH</name>
<organism evidence="2 3">
    <name type="scientific">Guillardia theta</name>
    <name type="common">Cryptophyte</name>
    <name type="synonym">Cryptomonas phi</name>
    <dbReference type="NCBI Taxonomy" id="55529"/>
    <lineage>
        <taxon>Eukaryota</taxon>
        <taxon>Cryptophyceae</taxon>
        <taxon>Pyrenomonadales</taxon>
        <taxon>Geminigeraceae</taxon>
        <taxon>Guillardia</taxon>
    </lineage>
</organism>
<evidence type="ECO:0000313" key="3">
    <source>
        <dbReference type="Proteomes" id="UP000242167"/>
    </source>
</evidence>
<keyword evidence="1" id="KW-0812">Transmembrane</keyword>
<dbReference type="Proteomes" id="UP000242167">
    <property type="component" value="Nucleomorph 2"/>
</dbReference>
<sequence>MYSIKLAFLKINKINSKKRNIQINMKKPNSYIKSLPNFLKDKQFIELITSKVWIQKNGRYDLLANNLIDKNFNTEDKDYILSISEYQNSFTDFKINDNSAKIKLGDSREEELICIENRTINLRIKYEINRIKIFQKNEFSTINTQSDFKIILISYSKFNISFVSTMLILFSLFVKKL</sequence>
<accession>Q9AW41</accession>